<evidence type="ECO:0000256" key="1">
    <source>
        <dbReference type="ARBA" id="ARBA00004294"/>
    </source>
</evidence>
<dbReference type="EMBL" id="HG994581">
    <property type="protein sequence ID" value="CAF2870821.1"/>
    <property type="molecule type" value="Genomic_DNA"/>
</dbReference>
<protein>
    <submittedName>
        <fullName evidence="8">Mitoguardin 2</fullName>
    </submittedName>
</protein>
<accession>A0A7R8CT70</accession>
<dbReference type="PANTHER" id="PTHR21508">
    <property type="entry name" value="MITOGUARDIN"/>
    <property type="match status" value="1"/>
</dbReference>
<keyword evidence="6" id="KW-0496">Mitochondrion</keyword>
<keyword evidence="7" id="KW-0472">Membrane</keyword>
<proteinExistence type="inferred from homology"/>
<dbReference type="Proteomes" id="UP000675881">
    <property type="component" value="Chromosome 2"/>
</dbReference>
<comment type="subcellular location">
    <subcellularLocation>
        <location evidence="1">Mitochondrion outer membrane</location>
    </subcellularLocation>
</comment>
<sequence length="482" mass="55395">MNLLEHHKWGSECLTNLYRYKYLKPILWITSGGLALYLATKFFRKKKNNYLECEKWPTSNHVKRRTISEDVVTDPHYNWPELLHAKSSETESNTGNNIATLSFGGELLESATKLQGQAEHLFIHQHSILHSEETQSFALSTFSNNQLLSVSTVESSSFVSAQDTIADLRDFEDLLIDEPNNNNVDESRHLLYLEAVQILNKKSIPYRSIRNEVVGVESEHEYLGKLHCIRLAFQHLMSQDNVKSWWIDKGREMLVGIMSKFHRDPKDFVISYNQIIEYLSVESNMTIMMEELEARNVNLSDLECPPSSVVAVMQNRWLSNGFKESALSTAIWSVLKAKKRLLKYPNGFKAQFYKVSEIITPLFAWGFFGPDEELNSLMHFFKDSSLGFIRDLYDFNKVCYQDVETMSQDITNLARNNFDSSTGLQRAMVFNHIILAVGISDLTTCNGISSSNRMDMRNRYLQAIVANGLQAENYRTDRRGSI</sequence>
<dbReference type="Pfam" id="PF10265">
    <property type="entry name" value="Miga"/>
    <property type="match status" value="1"/>
</dbReference>
<organism evidence="8 9">
    <name type="scientific">Lepeophtheirus salmonis</name>
    <name type="common">Salmon louse</name>
    <name type="synonym">Caligus salmonis</name>
    <dbReference type="NCBI Taxonomy" id="72036"/>
    <lineage>
        <taxon>Eukaryota</taxon>
        <taxon>Metazoa</taxon>
        <taxon>Ecdysozoa</taxon>
        <taxon>Arthropoda</taxon>
        <taxon>Crustacea</taxon>
        <taxon>Multicrustacea</taxon>
        <taxon>Hexanauplia</taxon>
        <taxon>Copepoda</taxon>
        <taxon>Siphonostomatoida</taxon>
        <taxon>Caligidae</taxon>
        <taxon>Lepeophtheirus</taxon>
    </lineage>
</organism>
<evidence type="ECO:0000256" key="6">
    <source>
        <dbReference type="ARBA" id="ARBA00023128"/>
    </source>
</evidence>
<name>A0A7R8CT70_LEPSM</name>
<gene>
    <name evidence="8" type="ORF">LSAA_6233</name>
</gene>
<evidence type="ECO:0000313" key="8">
    <source>
        <dbReference type="EMBL" id="CAF2870821.1"/>
    </source>
</evidence>
<evidence type="ECO:0000256" key="7">
    <source>
        <dbReference type="ARBA" id="ARBA00023136"/>
    </source>
</evidence>
<evidence type="ECO:0000256" key="2">
    <source>
        <dbReference type="ARBA" id="ARBA00008969"/>
    </source>
</evidence>
<dbReference type="OrthoDB" id="8880065at2759"/>
<evidence type="ECO:0000256" key="3">
    <source>
        <dbReference type="ARBA" id="ARBA00022692"/>
    </source>
</evidence>
<reference evidence="8" key="1">
    <citation type="submission" date="2021-02" db="EMBL/GenBank/DDBJ databases">
        <authorList>
            <person name="Bekaert M."/>
        </authorList>
    </citation>
    <scope>NUCLEOTIDE SEQUENCE</scope>
    <source>
        <strain evidence="8">IoA-00</strain>
    </source>
</reference>
<evidence type="ECO:0000256" key="5">
    <source>
        <dbReference type="ARBA" id="ARBA00022989"/>
    </source>
</evidence>
<evidence type="ECO:0000256" key="4">
    <source>
        <dbReference type="ARBA" id="ARBA00022787"/>
    </source>
</evidence>
<dbReference type="PANTHER" id="PTHR21508:SF5">
    <property type="entry name" value="MITOGUARDIN"/>
    <property type="match status" value="1"/>
</dbReference>
<dbReference type="GO" id="GO:0008053">
    <property type="term" value="P:mitochondrial fusion"/>
    <property type="evidence" value="ECO:0007669"/>
    <property type="project" value="InterPro"/>
</dbReference>
<dbReference type="InterPro" id="IPR019392">
    <property type="entry name" value="Miga"/>
</dbReference>
<keyword evidence="3" id="KW-0812">Transmembrane</keyword>
<keyword evidence="9" id="KW-1185">Reference proteome</keyword>
<dbReference type="AlphaFoldDB" id="A0A7R8CT70"/>
<keyword evidence="5" id="KW-1133">Transmembrane helix</keyword>
<comment type="similarity">
    <text evidence="2">Belongs to the mitoguardin family.</text>
</comment>
<keyword evidence="4" id="KW-1000">Mitochondrion outer membrane</keyword>
<dbReference type="GO" id="GO:0005741">
    <property type="term" value="C:mitochondrial outer membrane"/>
    <property type="evidence" value="ECO:0007669"/>
    <property type="project" value="UniProtKB-SubCell"/>
</dbReference>
<evidence type="ECO:0000313" key="9">
    <source>
        <dbReference type="Proteomes" id="UP000675881"/>
    </source>
</evidence>